<dbReference type="InterPro" id="IPR027417">
    <property type="entry name" value="P-loop_NTPase"/>
</dbReference>
<dbReference type="InterPro" id="IPR003852">
    <property type="entry name" value="Sig_transdc_His_kinase_KdpD_N"/>
</dbReference>
<dbReference type="Gene3D" id="3.40.50.300">
    <property type="entry name" value="P-loop containing nucleotide triphosphate hydrolases"/>
    <property type="match status" value="1"/>
</dbReference>
<organism evidence="5 6">
    <name type="scientific">Microterricola pindariensis</name>
    <dbReference type="NCBI Taxonomy" id="478010"/>
    <lineage>
        <taxon>Bacteria</taxon>
        <taxon>Bacillati</taxon>
        <taxon>Actinomycetota</taxon>
        <taxon>Actinomycetes</taxon>
        <taxon>Micrococcales</taxon>
        <taxon>Microbacteriaceae</taxon>
        <taxon>Microterricola</taxon>
    </lineage>
</organism>
<keyword evidence="6" id="KW-1185">Reference proteome</keyword>
<keyword evidence="1" id="KW-0808">Transferase</keyword>
<dbReference type="PANTHER" id="PTHR45569:SF1">
    <property type="entry name" value="SENSOR PROTEIN KDPD"/>
    <property type="match status" value="1"/>
</dbReference>
<feature type="non-terminal residue" evidence="5">
    <location>
        <position position="92"/>
    </location>
</feature>
<feature type="domain" description="Signal transduction histidine kinase osmosensitive K+ channel sensor N-terminal" evidence="4">
    <location>
        <begin position="3"/>
        <end position="92"/>
    </location>
</feature>
<dbReference type="SUPFAM" id="SSF52540">
    <property type="entry name" value="P-loop containing nucleoside triphosphate hydrolases"/>
    <property type="match status" value="1"/>
</dbReference>
<accession>A0ABX5ASN4</accession>
<evidence type="ECO:0000313" key="6">
    <source>
        <dbReference type="Proteomes" id="UP000237755"/>
    </source>
</evidence>
<dbReference type="Proteomes" id="UP000237755">
    <property type="component" value="Unassembled WGS sequence"/>
</dbReference>
<name>A0ABX5ASN4_9MICO</name>
<gene>
    <name evidence="5" type="ORF">GY24_15320</name>
</gene>
<reference evidence="5 6" key="1">
    <citation type="journal article" date="2008" name="Int. J. Syst. Evol. Microbiol.">
        <title>Leifsonia pindariensis sp. nov., isolated from the Pindari glacier of the Indian Himalayas, and emended description of the genus Leifsonia.</title>
        <authorList>
            <person name="Reddy G.S."/>
            <person name="Prabagaran S.R."/>
            <person name="Shivaji S."/>
        </authorList>
    </citation>
    <scope>NUCLEOTIDE SEQUENCE [LARGE SCALE GENOMIC DNA]</scope>
    <source>
        <strain evidence="5 6">PON 10</strain>
    </source>
</reference>
<evidence type="ECO:0000259" key="4">
    <source>
        <dbReference type="Pfam" id="PF02702"/>
    </source>
</evidence>
<evidence type="ECO:0000256" key="1">
    <source>
        <dbReference type="ARBA" id="ARBA00022679"/>
    </source>
</evidence>
<keyword evidence="2" id="KW-0418">Kinase</keyword>
<protein>
    <recommendedName>
        <fullName evidence="4">Signal transduction histidine kinase osmosensitive K+ channel sensor N-terminal domain-containing protein</fullName>
    </recommendedName>
</protein>
<dbReference type="InterPro" id="IPR052023">
    <property type="entry name" value="Histidine_kinase_KdpD"/>
</dbReference>
<dbReference type="PANTHER" id="PTHR45569">
    <property type="entry name" value="SENSOR PROTEIN KDPD"/>
    <property type="match status" value="1"/>
</dbReference>
<dbReference type="EMBL" id="MPZN01000076">
    <property type="protein sequence ID" value="PPL14888.1"/>
    <property type="molecule type" value="Genomic_DNA"/>
</dbReference>
<dbReference type="Pfam" id="PF02702">
    <property type="entry name" value="KdpD"/>
    <property type="match status" value="1"/>
</dbReference>
<evidence type="ECO:0000256" key="3">
    <source>
        <dbReference type="ARBA" id="ARBA00023012"/>
    </source>
</evidence>
<proteinExistence type="predicted"/>
<comment type="caution">
    <text evidence="5">The sequence shown here is derived from an EMBL/GenBank/DDBJ whole genome shotgun (WGS) entry which is preliminary data.</text>
</comment>
<keyword evidence="3" id="KW-0902">Two-component regulatory system</keyword>
<sequence>MSRGRLRVLLGAAPGVGKTFTMLEEGRRLRLAGKDVVVALVETHGREGTAEMLDGFEIVPRTVSEHRGVLLDEMDVDAVLARHPEIALVDEL</sequence>
<evidence type="ECO:0000313" key="5">
    <source>
        <dbReference type="EMBL" id="PPL14888.1"/>
    </source>
</evidence>
<evidence type="ECO:0000256" key="2">
    <source>
        <dbReference type="ARBA" id="ARBA00022777"/>
    </source>
</evidence>